<feature type="region of interest" description="Disordered" evidence="12">
    <location>
        <begin position="1"/>
        <end position="31"/>
    </location>
</feature>
<keyword evidence="5 13" id="KW-0812">Transmembrane</keyword>
<dbReference type="FunFam" id="3.80.10.10:FF:000111">
    <property type="entry name" value="LRR receptor-like serine/threonine-protein kinase ERECTA"/>
    <property type="match status" value="1"/>
</dbReference>
<keyword evidence="10" id="KW-0675">Receptor</keyword>
<evidence type="ECO:0000313" key="16">
    <source>
        <dbReference type="Proteomes" id="UP000306102"/>
    </source>
</evidence>
<dbReference type="Pfam" id="PF13855">
    <property type="entry name" value="LRR_8"/>
    <property type="match status" value="1"/>
</dbReference>
<dbReference type="GO" id="GO:0006952">
    <property type="term" value="P:defense response"/>
    <property type="evidence" value="ECO:0007669"/>
    <property type="project" value="UniProtKB-ARBA"/>
</dbReference>
<evidence type="ECO:0000256" key="4">
    <source>
        <dbReference type="ARBA" id="ARBA00022614"/>
    </source>
</evidence>
<keyword evidence="4" id="KW-0433">Leucine-rich repeat</keyword>
<keyword evidence="6" id="KW-0732">Signal</keyword>
<feature type="compositionally biased region" description="Pro residues" evidence="12">
    <location>
        <begin position="22"/>
        <end position="31"/>
    </location>
</feature>
<feature type="transmembrane region" description="Helical" evidence="13">
    <location>
        <begin position="1005"/>
        <end position="1029"/>
    </location>
</feature>
<dbReference type="SUPFAM" id="SSF52058">
    <property type="entry name" value="L domain-like"/>
    <property type="match status" value="3"/>
</dbReference>
<dbReference type="SMART" id="SM00369">
    <property type="entry name" value="LRR_TYP"/>
    <property type="match status" value="11"/>
</dbReference>
<dbReference type="InterPro" id="IPR003591">
    <property type="entry name" value="Leu-rich_rpt_typical-subtyp"/>
</dbReference>
<dbReference type="Pfam" id="PF08263">
    <property type="entry name" value="LRRNT_2"/>
    <property type="match status" value="1"/>
</dbReference>
<feature type="compositionally biased region" description="Low complexity" evidence="12">
    <location>
        <begin position="11"/>
        <end position="21"/>
    </location>
</feature>
<reference evidence="15 16" key="1">
    <citation type="journal article" date="2018" name="Proc. Natl. Acad. Sci. U.S.A.">
        <title>Draft genome sequence of Camellia sinensis var. sinensis provides insights into the evolution of the tea genome and tea quality.</title>
        <authorList>
            <person name="Wei C."/>
            <person name="Yang H."/>
            <person name="Wang S."/>
            <person name="Zhao J."/>
            <person name="Liu C."/>
            <person name="Gao L."/>
            <person name="Xia E."/>
            <person name="Lu Y."/>
            <person name="Tai Y."/>
            <person name="She G."/>
            <person name="Sun J."/>
            <person name="Cao H."/>
            <person name="Tong W."/>
            <person name="Gao Q."/>
            <person name="Li Y."/>
            <person name="Deng W."/>
            <person name="Jiang X."/>
            <person name="Wang W."/>
            <person name="Chen Q."/>
            <person name="Zhang S."/>
            <person name="Li H."/>
            <person name="Wu J."/>
            <person name="Wang P."/>
            <person name="Li P."/>
            <person name="Shi C."/>
            <person name="Zheng F."/>
            <person name="Jian J."/>
            <person name="Huang B."/>
            <person name="Shan D."/>
            <person name="Shi M."/>
            <person name="Fang C."/>
            <person name="Yue Y."/>
            <person name="Li F."/>
            <person name="Li D."/>
            <person name="Wei S."/>
            <person name="Han B."/>
            <person name="Jiang C."/>
            <person name="Yin Y."/>
            <person name="Xia T."/>
            <person name="Zhang Z."/>
            <person name="Bennetzen J.L."/>
            <person name="Zhao S."/>
            <person name="Wan X."/>
        </authorList>
    </citation>
    <scope>NUCLEOTIDE SEQUENCE [LARGE SCALE GENOMIC DNA]</scope>
    <source>
        <strain evidence="16">cv. Shuchazao</strain>
        <tissue evidence="15">Leaf</tissue>
    </source>
</reference>
<evidence type="ECO:0000256" key="3">
    <source>
        <dbReference type="ARBA" id="ARBA00022475"/>
    </source>
</evidence>
<evidence type="ECO:0000256" key="12">
    <source>
        <dbReference type="SAM" id="MobiDB-lite"/>
    </source>
</evidence>
<evidence type="ECO:0000256" key="11">
    <source>
        <dbReference type="ARBA" id="ARBA00023180"/>
    </source>
</evidence>
<sequence length="1178" mass="129823">MSNKSPSSYGTSPTTATSSRRPPLPPPPPPSTFISRATAQTQSLLATGRPWTELFDFSSFCRLYNPSKRLSSWQAQNCCNWDGILCSNSGYVIAVNLRNPVPDNALLNLNSEFVSTANSSTAIKGTISSSLFTLSHVRYLDLSFNNFLFSKIPTGLSNLTRLTYLNLSNAVFKDSITTQFANLTSLKWLDLSCSGEIPDLSSVSYYLGSSLRMNLGSLSSFIYRGNLSSSNLNWLKGLRNLRELRLGGVNLFVASQLIKWADPLTFLPNLGSLELSNCRIFGTIPLDQLLNLTHLYSLTMNTNSLTSLIPNQLGNLTSLSILDLKSCNLHGSIPYLPQLKELYVGNNLAVIVDLNSVFSVPWTHLERLEIQLTQVIGSIPPSFGNTTSLVHFIADSCSIQGPLPSSITNLFKLQRLQLDFNNITGHLPLSISELKSLQFLYLAGNYLEGSIPNSICDASSIQELNLDVNLLTGSLPSCISRLPNLLSLCIAGNKLNGTIPSLAYLFQNSTPNTLSFGSSGLTVKIDQSPFPSNFQPQMLELASCNIGGGIPDFISNLTRLSYLSLSNNQLFGPIPHWLFSNLPRLSYLDLSMNQLHGVIPLSIRLHSQFLWPTTLNLASNNLEGPLPRLNLQNVQVVDLSGNKFTGFIPTQLGELQSLRYLSLSGNKLFGEIPLSFCHPTNSLMLLDLSNNNLSGRVPTSLGNCTSLISLNLGQNNFTREIQTNGLGNAENLSYIDLNGNNFEGPFPSFIQRFQSIEVLILGNNRFEGKVPQFIGDLQNLRILVLASNFFNESIPQEMMNNLSKLQYIDFSNNELSGPIPEKLDGLKILRTRPIDGIVLGYVVSLMFAGVQLDIVSKGFSHQLEVVHTYNSGINLSGNNLTGNIPAEIGLLQGLYMLNLSHNDLFGDIPRTVGEMSGLESLDLSFNCLSGEIPATLTLLDFLSYLNLSFNNLSGEIPRGAHFDTLSGDGSAYVGNEFLCGAPVGVNCSSNDNSTNSTETDDEEKWYYFYGIVSIGYGVGLLGFSLLPYLMRGKFVEWYWSAIDNIVLRIIQCDTDPRAADKDVRIPVEFSDMRNSRSKVQKGLSIRVQVTNNQGNDRHKLCFYQLQLLDVKFFFCGDLCQARDLKRVGREGGGPEEISRYVYVICVEKLPRAAKARLPAGCPPERKEYRPKSYSSDTM</sequence>
<keyword evidence="8 13" id="KW-1133">Transmembrane helix</keyword>
<dbReference type="Proteomes" id="UP000306102">
    <property type="component" value="Unassembled WGS sequence"/>
</dbReference>
<keyword evidence="3" id="KW-1003">Cell membrane</keyword>
<dbReference type="FunFam" id="3.80.10.10:FF:000095">
    <property type="entry name" value="LRR receptor-like serine/threonine-protein kinase GSO1"/>
    <property type="match status" value="2"/>
</dbReference>
<dbReference type="PANTHER" id="PTHR48052">
    <property type="entry name" value="UNNAMED PRODUCT"/>
    <property type="match status" value="1"/>
</dbReference>
<evidence type="ECO:0000256" key="10">
    <source>
        <dbReference type="ARBA" id="ARBA00023170"/>
    </source>
</evidence>
<comment type="similarity">
    <text evidence="2">Belongs to the RLP family.</text>
</comment>
<keyword evidence="7" id="KW-0677">Repeat</keyword>
<evidence type="ECO:0000256" key="5">
    <source>
        <dbReference type="ARBA" id="ARBA00022692"/>
    </source>
</evidence>
<dbReference type="InterPro" id="IPR001611">
    <property type="entry name" value="Leu-rich_rpt"/>
</dbReference>
<dbReference type="GO" id="GO:0005886">
    <property type="term" value="C:plasma membrane"/>
    <property type="evidence" value="ECO:0007669"/>
    <property type="project" value="UniProtKB-SubCell"/>
</dbReference>
<keyword evidence="9 13" id="KW-0472">Membrane</keyword>
<protein>
    <recommendedName>
        <fullName evidence="14">Leucine-rich repeat-containing N-terminal plant-type domain-containing protein</fullName>
    </recommendedName>
</protein>
<dbReference type="PANTHER" id="PTHR48052:SF81">
    <property type="entry name" value="LEUCINE-RICH REPEAT-CONTAINING N-TERMINAL PLANT-TYPE DOMAIN-CONTAINING PROTEIN"/>
    <property type="match status" value="1"/>
</dbReference>
<evidence type="ECO:0000256" key="8">
    <source>
        <dbReference type="ARBA" id="ARBA00022989"/>
    </source>
</evidence>
<dbReference type="InterPro" id="IPR013210">
    <property type="entry name" value="LRR_N_plant-typ"/>
</dbReference>
<evidence type="ECO:0000259" key="14">
    <source>
        <dbReference type="Pfam" id="PF08263"/>
    </source>
</evidence>
<evidence type="ECO:0000256" key="6">
    <source>
        <dbReference type="ARBA" id="ARBA00022729"/>
    </source>
</evidence>
<dbReference type="InterPro" id="IPR032675">
    <property type="entry name" value="LRR_dom_sf"/>
</dbReference>
<dbReference type="Gene3D" id="3.80.10.10">
    <property type="entry name" value="Ribonuclease Inhibitor"/>
    <property type="match status" value="5"/>
</dbReference>
<evidence type="ECO:0000256" key="1">
    <source>
        <dbReference type="ARBA" id="ARBA00004251"/>
    </source>
</evidence>
<dbReference type="EMBL" id="SDRB02007432">
    <property type="protein sequence ID" value="THG11167.1"/>
    <property type="molecule type" value="Genomic_DNA"/>
</dbReference>
<keyword evidence="11" id="KW-0325">Glycoprotein</keyword>
<dbReference type="GO" id="GO:0051707">
    <property type="term" value="P:response to other organism"/>
    <property type="evidence" value="ECO:0007669"/>
    <property type="project" value="UniProtKB-ARBA"/>
</dbReference>
<dbReference type="Pfam" id="PF00560">
    <property type="entry name" value="LRR_1"/>
    <property type="match status" value="9"/>
</dbReference>
<evidence type="ECO:0000256" key="13">
    <source>
        <dbReference type="SAM" id="Phobius"/>
    </source>
</evidence>
<dbReference type="AlphaFoldDB" id="A0A4V3WN51"/>
<dbReference type="STRING" id="542762.A0A4V3WN51"/>
<feature type="compositionally biased region" description="Polar residues" evidence="12">
    <location>
        <begin position="1"/>
        <end position="10"/>
    </location>
</feature>
<gene>
    <name evidence="15" type="ORF">TEA_025767</name>
</gene>
<evidence type="ECO:0000313" key="15">
    <source>
        <dbReference type="EMBL" id="THG11167.1"/>
    </source>
</evidence>
<feature type="domain" description="Leucine-rich repeat-containing N-terminal plant-type" evidence="14">
    <location>
        <begin position="65"/>
        <end position="87"/>
    </location>
</feature>
<evidence type="ECO:0000256" key="7">
    <source>
        <dbReference type="ARBA" id="ARBA00022737"/>
    </source>
</evidence>
<dbReference type="SUPFAM" id="SSF52047">
    <property type="entry name" value="RNI-like"/>
    <property type="match status" value="1"/>
</dbReference>
<proteinExistence type="inferred from homology"/>
<evidence type="ECO:0000256" key="2">
    <source>
        <dbReference type="ARBA" id="ARBA00009592"/>
    </source>
</evidence>
<name>A0A4V3WN51_CAMSN</name>
<comment type="caution">
    <text evidence="15">The sequence shown here is derived from an EMBL/GenBank/DDBJ whole genome shotgun (WGS) entry which is preliminary data.</text>
</comment>
<organism evidence="15 16">
    <name type="scientific">Camellia sinensis var. sinensis</name>
    <name type="common">China tea</name>
    <dbReference type="NCBI Taxonomy" id="542762"/>
    <lineage>
        <taxon>Eukaryota</taxon>
        <taxon>Viridiplantae</taxon>
        <taxon>Streptophyta</taxon>
        <taxon>Embryophyta</taxon>
        <taxon>Tracheophyta</taxon>
        <taxon>Spermatophyta</taxon>
        <taxon>Magnoliopsida</taxon>
        <taxon>eudicotyledons</taxon>
        <taxon>Gunneridae</taxon>
        <taxon>Pentapetalae</taxon>
        <taxon>asterids</taxon>
        <taxon>Ericales</taxon>
        <taxon>Theaceae</taxon>
        <taxon>Camellia</taxon>
    </lineage>
</organism>
<comment type="subcellular location">
    <subcellularLocation>
        <location evidence="1">Cell membrane</location>
        <topology evidence="1">Single-pass type I membrane protein</topology>
    </subcellularLocation>
</comment>
<accession>A0A4V3WN51</accession>
<keyword evidence="16" id="KW-1185">Reference proteome</keyword>
<evidence type="ECO:0000256" key="9">
    <source>
        <dbReference type="ARBA" id="ARBA00023136"/>
    </source>
</evidence>